<dbReference type="AlphaFoldDB" id="A0AAU9J608"/>
<gene>
    <name evidence="1" type="ORF">BSTOLATCC_MIC31507</name>
</gene>
<protein>
    <recommendedName>
        <fullName evidence="3">Maturase K</fullName>
    </recommendedName>
</protein>
<sequence>MIINWKDSFSSIVKIFIELGIQLGRENYASLYKPFFYLPLRIEKEILKCLIVKTSLQLFCFILLKNCKDKFGLKLSRWLNVL</sequence>
<proteinExistence type="predicted"/>
<accession>A0AAU9J608</accession>
<comment type="caution">
    <text evidence="1">The sequence shown here is derived from an EMBL/GenBank/DDBJ whole genome shotgun (WGS) entry which is preliminary data.</text>
</comment>
<dbReference type="EMBL" id="CAJZBQ010000032">
    <property type="protein sequence ID" value="CAG9322371.1"/>
    <property type="molecule type" value="Genomic_DNA"/>
</dbReference>
<evidence type="ECO:0008006" key="3">
    <source>
        <dbReference type="Google" id="ProtNLM"/>
    </source>
</evidence>
<keyword evidence="2" id="KW-1185">Reference proteome</keyword>
<name>A0AAU9J608_9CILI</name>
<reference evidence="1" key="1">
    <citation type="submission" date="2021-09" db="EMBL/GenBank/DDBJ databases">
        <authorList>
            <consortium name="AG Swart"/>
            <person name="Singh M."/>
            <person name="Singh A."/>
            <person name="Seah K."/>
            <person name="Emmerich C."/>
        </authorList>
    </citation>
    <scope>NUCLEOTIDE SEQUENCE</scope>
    <source>
        <strain evidence="1">ATCC30299</strain>
    </source>
</reference>
<organism evidence="1 2">
    <name type="scientific">Blepharisma stoltei</name>
    <dbReference type="NCBI Taxonomy" id="1481888"/>
    <lineage>
        <taxon>Eukaryota</taxon>
        <taxon>Sar</taxon>
        <taxon>Alveolata</taxon>
        <taxon>Ciliophora</taxon>
        <taxon>Postciliodesmatophora</taxon>
        <taxon>Heterotrichea</taxon>
        <taxon>Heterotrichida</taxon>
        <taxon>Blepharismidae</taxon>
        <taxon>Blepharisma</taxon>
    </lineage>
</organism>
<evidence type="ECO:0000313" key="1">
    <source>
        <dbReference type="EMBL" id="CAG9322371.1"/>
    </source>
</evidence>
<evidence type="ECO:0000313" key="2">
    <source>
        <dbReference type="Proteomes" id="UP001162131"/>
    </source>
</evidence>
<dbReference type="Proteomes" id="UP001162131">
    <property type="component" value="Unassembled WGS sequence"/>
</dbReference>